<dbReference type="InterPro" id="IPR000873">
    <property type="entry name" value="AMP-dep_synth/lig_dom"/>
</dbReference>
<dbReference type="PANTHER" id="PTHR43859">
    <property type="entry name" value="ACYL-ACTIVATING ENZYME"/>
    <property type="match status" value="1"/>
</dbReference>
<dbReference type="Proteomes" id="UP000541444">
    <property type="component" value="Unassembled WGS sequence"/>
</dbReference>
<dbReference type="Pfam" id="PF00501">
    <property type="entry name" value="AMP-binding"/>
    <property type="match status" value="1"/>
</dbReference>
<dbReference type="AlphaFoldDB" id="A0A7J7N1C4"/>
<evidence type="ECO:0000256" key="2">
    <source>
        <dbReference type="ARBA" id="ARBA00022598"/>
    </source>
</evidence>
<protein>
    <recommendedName>
        <fullName evidence="3">AMP-dependent synthetase/ligase domain-containing protein</fullName>
    </recommendedName>
</protein>
<sequence>MDQLKPRPANSPPLTPMSFLDRSATIYGDCTSIIYNNMTYTWSDTNRRCLALASSLVSLGIMRGDVVSVVAPNIPAMYELHFAIPMCGGVLNTVNTRLDARTIFVLLRHSESKLVFVDYVSRVPVLEAILMYPLDSEVKPPRVVFIKEEDDEEFEDDDKLRAVDYEEMIKNGDPEFEWVRPVNEWDPMVLNYTSGTTSAPKGAVHCHRGLFVMTLNSLLDWSVPKRAVYLWTLPMFHANGWCYTWGMAAVGGTNICVRKFDVATIYAVIHKHGVTHMCGAPVVLNMLGNGAIDKPKAIRAMVVQNLYEYGG</sequence>
<dbReference type="OrthoDB" id="10253115at2759"/>
<dbReference type="PANTHER" id="PTHR43859:SF57">
    <property type="entry name" value="ACYL-ACTIVATING ENZYME 8-RELATED"/>
    <property type="match status" value="1"/>
</dbReference>
<proteinExistence type="inferred from homology"/>
<dbReference type="GO" id="GO:0016874">
    <property type="term" value="F:ligase activity"/>
    <property type="evidence" value="ECO:0007669"/>
    <property type="project" value="UniProtKB-KW"/>
</dbReference>
<organism evidence="4 5">
    <name type="scientific">Kingdonia uniflora</name>
    <dbReference type="NCBI Taxonomy" id="39325"/>
    <lineage>
        <taxon>Eukaryota</taxon>
        <taxon>Viridiplantae</taxon>
        <taxon>Streptophyta</taxon>
        <taxon>Embryophyta</taxon>
        <taxon>Tracheophyta</taxon>
        <taxon>Spermatophyta</taxon>
        <taxon>Magnoliopsida</taxon>
        <taxon>Ranunculales</taxon>
        <taxon>Circaeasteraceae</taxon>
        <taxon>Kingdonia</taxon>
    </lineage>
</organism>
<comment type="similarity">
    <text evidence="1">Belongs to the ATP-dependent AMP-binding enzyme family.</text>
</comment>
<name>A0A7J7N1C4_9MAGN</name>
<evidence type="ECO:0000259" key="3">
    <source>
        <dbReference type="Pfam" id="PF00501"/>
    </source>
</evidence>
<dbReference type="EMBL" id="JACGCM010001155">
    <property type="protein sequence ID" value="KAF6160830.1"/>
    <property type="molecule type" value="Genomic_DNA"/>
</dbReference>
<evidence type="ECO:0000313" key="4">
    <source>
        <dbReference type="EMBL" id="KAF6160830.1"/>
    </source>
</evidence>
<keyword evidence="2" id="KW-0436">Ligase</keyword>
<dbReference type="Gene3D" id="3.40.50.12780">
    <property type="entry name" value="N-terminal domain of ligase-like"/>
    <property type="match status" value="1"/>
</dbReference>
<evidence type="ECO:0000313" key="5">
    <source>
        <dbReference type="Proteomes" id="UP000541444"/>
    </source>
</evidence>
<dbReference type="InterPro" id="IPR020845">
    <property type="entry name" value="AMP-binding_CS"/>
</dbReference>
<dbReference type="PROSITE" id="PS00455">
    <property type="entry name" value="AMP_BINDING"/>
    <property type="match status" value="1"/>
</dbReference>
<accession>A0A7J7N1C4</accession>
<gene>
    <name evidence="4" type="ORF">GIB67_036031</name>
</gene>
<feature type="domain" description="AMP-dependent synthetase/ligase" evidence="3">
    <location>
        <begin position="21"/>
        <end position="289"/>
    </location>
</feature>
<evidence type="ECO:0000256" key="1">
    <source>
        <dbReference type="ARBA" id="ARBA00006432"/>
    </source>
</evidence>
<comment type="caution">
    <text evidence="4">The sequence shown here is derived from an EMBL/GenBank/DDBJ whole genome shotgun (WGS) entry which is preliminary data.</text>
</comment>
<dbReference type="SUPFAM" id="SSF56801">
    <property type="entry name" value="Acetyl-CoA synthetase-like"/>
    <property type="match status" value="1"/>
</dbReference>
<keyword evidence="5" id="KW-1185">Reference proteome</keyword>
<reference evidence="4 5" key="1">
    <citation type="journal article" date="2020" name="IScience">
        <title>Genome Sequencing of the Endangered Kingdonia uniflora (Circaeasteraceae, Ranunculales) Reveals Potential Mechanisms of Evolutionary Specialization.</title>
        <authorList>
            <person name="Sun Y."/>
            <person name="Deng T."/>
            <person name="Zhang A."/>
            <person name="Moore M.J."/>
            <person name="Landis J.B."/>
            <person name="Lin N."/>
            <person name="Zhang H."/>
            <person name="Zhang X."/>
            <person name="Huang J."/>
            <person name="Zhang X."/>
            <person name="Sun H."/>
            <person name="Wang H."/>
        </authorList>
    </citation>
    <scope>NUCLEOTIDE SEQUENCE [LARGE SCALE GENOMIC DNA]</scope>
    <source>
        <strain evidence="4">TB1705</strain>
        <tissue evidence="4">Leaf</tissue>
    </source>
</reference>
<dbReference type="InterPro" id="IPR042099">
    <property type="entry name" value="ANL_N_sf"/>
</dbReference>